<proteinExistence type="predicted"/>
<dbReference type="EMBL" id="CM020620">
    <property type="protein sequence ID" value="KAK1867245.1"/>
    <property type="molecule type" value="Genomic_DNA"/>
</dbReference>
<name>A0ACC3CB89_PYRYE</name>
<gene>
    <name evidence="1" type="ORF">I4F81_009752</name>
</gene>
<keyword evidence="2" id="KW-1185">Reference proteome</keyword>
<evidence type="ECO:0000313" key="2">
    <source>
        <dbReference type="Proteomes" id="UP000798662"/>
    </source>
</evidence>
<accession>A0ACC3CB89</accession>
<reference evidence="1" key="1">
    <citation type="submission" date="2019-11" db="EMBL/GenBank/DDBJ databases">
        <title>Nori genome reveals adaptations in red seaweeds to the harsh intertidal environment.</title>
        <authorList>
            <person name="Wang D."/>
            <person name="Mao Y."/>
        </authorList>
    </citation>
    <scope>NUCLEOTIDE SEQUENCE</scope>
    <source>
        <tissue evidence="1">Gametophyte</tissue>
    </source>
</reference>
<dbReference type="Proteomes" id="UP000798662">
    <property type="component" value="Chromosome 3"/>
</dbReference>
<evidence type="ECO:0000313" key="1">
    <source>
        <dbReference type="EMBL" id="KAK1867245.1"/>
    </source>
</evidence>
<protein>
    <submittedName>
        <fullName evidence="1">Uncharacterized protein</fullName>
    </submittedName>
</protein>
<comment type="caution">
    <text evidence="1">The sequence shown here is derived from an EMBL/GenBank/DDBJ whole genome shotgun (WGS) entry which is preliminary data.</text>
</comment>
<organism evidence="1 2">
    <name type="scientific">Pyropia yezoensis</name>
    <name type="common">Susabi-nori</name>
    <name type="synonym">Porphyra yezoensis</name>
    <dbReference type="NCBI Taxonomy" id="2788"/>
    <lineage>
        <taxon>Eukaryota</taxon>
        <taxon>Rhodophyta</taxon>
        <taxon>Bangiophyceae</taxon>
        <taxon>Bangiales</taxon>
        <taxon>Bangiaceae</taxon>
        <taxon>Pyropia</taxon>
    </lineage>
</organism>
<sequence>MSGRGGGEGAGGDFAGSGPASGESPASAGPLSPPLDAEPGGMCESDDSDDEMLAVVLGTTTTAALAAQCRLALRQSGPHKQPGSIPGKRGNRDRDFDVGYRAILRDYFGLDRRPPVYSEADFERRFRLPRAVFECIYSDIKDEPFWARRINATGRPQAYPLQKLVAAFRVLAYGESYDRSDEYVRLSRSTVAVATTKLVDFIVHKYAPMYLRAPNDDELAHILHRNAQRGMPGCMGSIDCSHWPWRQCPRGQAGQYQDYKGRRSVTMEVVCDEDLYIWHFFIGCAGSNNDLNVLRQSPLFHEITTGAWPPDRFDNLAQHGHPRASRRISLALTHGGRGSCPGRVSIGCICWRGRRRGRWRSSRWGS</sequence>